<dbReference type="InterPro" id="IPR036047">
    <property type="entry name" value="F-box-like_dom_sf"/>
</dbReference>
<sequence>MDRIELPRPSDDQDETRDHQNQCLVLLDQLPDAIILHIFSFLTTTESIKTSVLSKRWRSTWTSNPYITFSLPVDKRPKRNSKNFIHFTEAFIDTVLSFWTTIKVKRLLFDVPFHASMQSSIDRLLQFAVRHNFEELSMTLSSGRSSSWPLTVYVLPHFLFRCTTLVSFRVICCCFLMIGAVNWSSLKILRIEFADFDDDAMIRLLSGSPVLESLELKFCQGFKHIRVESRALKELVIDSHGTRSLILEIWAPYLLKLRLVGNSVGAGFKVHEASSLVEADLNFDLTYALDAFGRVRAHGDLVKGLLQRLHHVTKLVMGSWCLQVLSLMDTRELRLPSLECRHPTFLIAADHKGVPGLAKILESSPCLEKLFLQLTCKHSSSWSLQNLGRPNFDAEEFWNSPKRRIYRRLTHVKVVDPGANLLAWEPALSMLKFLLQNTPSLDEIAINSANSNPSKAIHPWVLLKVARIILSHARCSPSAKVILKYPSQGCPSKRARKS</sequence>
<protein>
    <submittedName>
        <fullName evidence="3">F-box/LRR-repeat protein At5g02910-like</fullName>
    </submittedName>
</protein>
<dbReference type="SUPFAM" id="SSF52047">
    <property type="entry name" value="RNI-like"/>
    <property type="match status" value="1"/>
</dbReference>
<dbReference type="PANTHER" id="PTHR31900:SF27">
    <property type="entry name" value="FBD DOMAIN-CONTAINING PROTEIN"/>
    <property type="match status" value="1"/>
</dbReference>
<dbReference type="Gene3D" id="3.80.10.10">
    <property type="entry name" value="Ribonuclease Inhibitor"/>
    <property type="match status" value="1"/>
</dbReference>
<feature type="domain" description="F-box" evidence="1">
    <location>
        <begin position="24"/>
        <end position="59"/>
    </location>
</feature>
<keyword evidence="2" id="KW-1185">Reference proteome</keyword>
<dbReference type="Pfam" id="PF00646">
    <property type="entry name" value="F-box"/>
    <property type="match status" value="1"/>
</dbReference>
<accession>A0ABM3H4F6</accession>
<dbReference type="Proteomes" id="UP000827889">
    <property type="component" value="Chromosome 3"/>
</dbReference>
<dbReference type="GeneID" id="125314077"/>
<dbReference type="InterPro" id="IPR032675">
    <property type="entry name" value="LRR_dom_sf"/>
</dbReference>
<reference evidence="3" key="1">
    <citation type="submission" date="2025-08" db="UniProtKB">
        <authorList>
            <consortium name="RefSeq"/>
        </authorList>
    </citation>
    <scope>IDENTIFICATION</scope>
    <source>
        <tissue evidence="3">Leaf</tissue>
    </source>
</reference>
<dbReference type="InterPro" id="IPR001810">
    <property type="entry name" value="F-box_dom"/>
</dbReference>
<dbReference type="CDD" id="cd22160">
    <property type="entry name" value="F-box_AtFBL13-like"/>
    <property type="match status" value="1"/>
</dbReference>
<dbReference type="PANTHER" id="PTHR31900">
    <property type="entry name" value="F-BOX/RNI SUPERFAMILY PROTEIN-RELATED"/>
    <property type="match status" value="1"/>
</dbReference>
<dbReference type="Pfam" id="PF24758">
    <property type="entry name" value="LRR_At5g56370"/>
    <property type="match status" value="1"/>
</dbReference>
<organism evidence="2 3">
    <name type="scientific">Rhodamnia argentea</name>
    <dbReference type="NCBI Taxonomy" id="178133"/>
    <lineage>
        <taxon>Eukaryota</taxon>
        <taxon>Viridiplantae</taxon>
        <taxon>Streptophyta</taxon>
        <taxon>Embryophyta</taxon>
        <taxon>Tracheophyta</taxon>
        <taxon>Spermatophyta</taxon>
        <taxon>Magnoliopsida</taxon>
        <taxon>eudicotyledons</taxon>
        <taxon>Gunneridae</taxon>
        <taxon>Pentapetalae</taxon>
        <taxon>rosids</taxon>
        <taxon>malvids</taxon>
        <taxon>Myrtales</taxon>
        <taxon>Myrtaceae</taxon>
        <taxon>Myrtoideae</taxon>
        <taxon>Myrteae</taxon>
        <taxon>Australasian group</taxon>
        <taxon>Rhodamnia</taxon>
    </lineage>
</organism>
<dbReference type="InterPro" id="IPR055411">
    <property type="entry name" value="LRR_FXL15/At3g58940/PEG3-like"/>
</dbReference>
<dbReference type="PROSITE" id="PS50181">
    <property type="entry name" value="FBOX"/>
    <property type="match status" value="1"/>
</dbReference>
<evidence type="ECO:0000259" key="1">
    <source>
        <dbReference type="PROSITE" id="PS50181"/>
    </source>
</evidence>
<gene>
    <name evidence="3" type="primary">LOC125314077</name>
</gene>
<name>A0ABM3H4F6_9MYRT</name>
<dbReference type="SMART" id="SM00256">
    <property type="entry name" value="FBOX"/>
    <property type="match status" value="1"/>
</dbReference>
<dbReference type="SUPFAM" id="SSF81383">
    <property type="entry name" value="F-box domain"/>
    <property type="match status" value="1"/>
</dbReference>
<evidence type="ECO:0000313" key="2">
    <source>
        <dbReference type="Proteomes" id="UP000827889"/>
    </source>
</evidence>
<proteinExistence type="predicted"/>
<dbReference type="RefSeq" id="XP_048131487.1">
    <property type="nucleotide sequence ID" value="XM_048275530.1"/>
</dbReference>
<evidence type="ECO:0000313" key="3">
    <source>
        <dbReference type="RefSeq" id="XP_048131487.1"/>
    </source>
</evidence>
<dbReference type="InterPro" id="IPR050232">
    <property type="entry name" value="FBL13/AtMIF1-like"/>
</dbReference>
<dbReference type="InterPro" id="IPR053781">
    <property type="entry name" value="F-box_AtFBL13-like"/>
</dbReference>